<protein>
    <submittedName>
        <fullName evidence="2">Uncharacterized protein</fullName>
    </submittedName>
</protein>
<proteinExistence type="predicted"/>
<evidence type="ECO:0000313" key="2">
    <source>
        <dbReference type="EMBL" id="EEX24763.1"/>
    </source>
</evidence>
<reference evidence="2" key="1">
    <citation type="submission" date="2009-08" db="EMBL/GenBank/DDBJ databases">
        <title>The Genome Sequence of Lactobacillus fermentum 28-3-CHN.</title>
        <authorList>
            <consortium name="The Broad Institute Genome Sequencing Platform"/>
            <person name="Ward D."/>
            <person name="Feldgarden M."/>
            <person name="Earl A."/>
            <person name="Young S.K."/>
            <person name="Zeng Q."/>
            <person name="Koehrsen M."/>
            <person name="Alvarado L."/>
            <person name="Berlin A."/>
            <person name="Bochicchio J."/>
            <person name="Borenstein D."/>
            <person name="Chapman S.B."/>
            <person name="Chen Z."/>
            <person name="Engels R."/>
            <person name="Freedman E."/>
            <person name="Gellesch M."/>
            <person name="Goldberg J."/>
            <person name="Griggs A."/>
            <person name="Gujja S."/>
            <person name="Heilman E."/>
            <person name="Heiman D."/>
            <person name="Hepburn T."/>
            <person name="Howarth C."/>
            <person name="Jen D."/>
            <person name="Larson L."/>
            <person name="Lewis B."/>
            <person name="Mehta T."/>
            <person name="Park D."/>
            <person name="Pearson M."/>
            <person name="Roberts A."/>
            <person name="Saif S."/>
            <person name="Shea T."/>
            <person name="Shenoy N."/>
            <person name="Sisk P."/>
            <person name="Stolte C."/>
            <person name="Sykes S."/>
            <person name="Thomson T."/>
            <person name="Walk T."/>
            <person name="White J."/>
            <person name="Yandava C."/>
            <person name="Liu Y."/>
            <person name="Xu Q."/>
            <person name="Haas B."/>
            <person name="Nusbaum C."/>
            <person name="Birren B."/>
        </authorList>
    </citation>
    <scope>NUCLEOTIDE SEQUENCE</scope>
    <source>
        <strain evidence="2">28-3-CHN</strain>
    </source>
</reference>
<dbReference type="AlphaFoldDB" id="D0DW03"/>
<sequence>RDFGENQLSPSSFGISPLPTPHPSLFQQTRVRASSAFYRTFTLDMGRSPGFGYITTYFIRPFQTRFRCGSGFSTLTLHVIMTRRFILQEARRHPLTGSDSL</sequence>
<dbReference type="EMBL" id="GG704711">
    <property type="protein sequence ID" value="EEX24763.1"/>
    <property type="molecule type" value="Genomic_DNA"/>
</dbReference>
<feature type="non-terminal residue" evidence="2">
    <location>
        <position position="1"/>
    </location>
</feature>
<dbReference type="AntiFam" id="ANF00024">
    <property type="entry name" value="Antisense to 23S rRNA"/>
</dbReference>
<feature type="region of interest" description="Disordered" evidence="1">
    <location>
        <begin position="1"/>
        <end position="24"/>
    </location>
</feature>
<name>D0DW03_LIMFE</name>
<feature type="compositionally biased region" description="Polar residues" evidence="1">
    <location>
        <begin position="1"/>
        <end position="14"/>
    </location>
</feature>
<accession>D0DW03</accession>
<dbReference type="Proteomes" id="UP000004920">
    <property type="component" value="Unassembled WGS sequence"/>
</dbReference>
<organism evidence="2">
    <name type="scientific">Limosilactobacillus fermentum 28-3-CHN</name>
    <dbReference type="NCBI Taxonomy" id="575599"/>
    <lineage>
        <taxon>Bacteria</taxon>
        <taxon>Bacillati</taxon>
        <taxon>Bacillota</taxon>
        <taxon>Bacilli</taxon>
        <taxon>Lactobacillales</taxon>
        <taxon>Lactobacillaceae</taxon>
        <taxon>Limosilactobacillus</taxon>
    </lineage>
</organism>
<gene>
    <name evidence="2" type="ORF">HMPREF0513_01842</name>
</gene>
<dbReference type="HOGENOM" id="CLU_2368799_0_0_9"/>
<evidence type="ECO:0000256" key="1">
    <source>
        <dbReference type="SAM" id="MobiDB-lite"/>
    </source>
</evidence>